<name>A0A1H0REG9_9CLOT</name>
<dbReference type="OrthoDB" id="6024937at2"/>
<proteinExistence type="predicted"/>
<keyword evidence="4" id="KW-1185">Reference proteome</keyword>
<dbReference type="NCBIfam" id="TIGR02888">
    <property type="entry name" value="spore_YlmC_YmxH"/>
    <property type="match status" value="1"/>
</dbReference>
<evidence type="ECO:0000259" key="1">
    <source>
        <dbReference type="Pfam" id="PF05239"/>
    </source>
</evidence>
<evidence type="ECO:0000313" key="3">
    <source>
        <dbReference type="EMBL" id="SDP27579.1"/>
    </source>
</evidence>
<evidence type="ECO:0000313" key="4">
    <source>
        <dbReference type="Proteomes" id="UP000198597"/>
    </source>
</evidence>
<protein>
    <submittedName>
        <fullName evidence="3">Sporulation protein, YlmC/YmxH family</fullName>
    </submittedName>
    <submittedName>
        <fullName evidence="2">YlmC/YmxH family sporulation protein</fullName>
    </submittedName>
</protein>
<accession>A0A1H0REG9</accession>
<evidence type="ECO:0000313" key="5">
    <source>
        <dbReference type="Proteomes" id="UP000585258"/>
    </source>
</evidence>
<dbReference type="Proteomes" id="UP000198597">
    <property type="component" value="Unassembled WGS sequence"/>
</dbReference>
<dbReference type="InterPro" id="IPR027275">
    <property type="entry name" value="PRC-brl_dom"/>
</dbReference>
<feature type="domain" description="PRC-barrel" evidence="1">
    <location>
        <begin position="33"/>
        <end position="106"/>
    </location>
</feature>
<reference evidence="2 5" key="2">
    <citation type="submission" date="2020-08" db="EMBL/GenBank/DDBJ databases">
        <title>Clostridia isolated from Swiss meat.</title>
        <authorList>
            <person name="Wambui J."/>
            <person name="Stevens M.J.A."/>
            <person name="Stephan R."/>
        </authorList>
    </citation>
    <scope>NUCLEOTIDE SEQUENCE [LARGE SCALE GENOMIC DNA]</scope>
    <source>
        <strain evidence="2 5">CM001</strain>
    </source>
</reference>
<dbReference type="PANTHER" id="PTHR40061:SF1">
    <property type="entry name" value="SPORULATION PROTEIN YLMC-RELATED"/>
    <property type="match status" value="1"/>
</dbReference>
<dbReference type="SUPFAM" id="SSF50346">
    <property type="entry name" value="PRC-barrel domain"/>
    <property type="match status" value="1"/>
</dbReference>
<dbReference type="RefSeq" id="WP_089968001.1">
    <property type="nucleotide sequence ID" value="NZ_CP071376.1"/>
</dbReference>
<dbReference type="InterPro" id="IPR014238">
    <property type="entry name" value="Spore_YlmC/YmxH"/>
</dbReference>
<reference evidence="3 4" key="1">
    <citation type="submission" date="2016-10" db="EMBL/GenBank/DDBJ databases">
        <authorList>
            <person name="de Groot N.N."/>
        </authorList>
    </citation>
    <scope>NUCLEOTIDE SEQUENCE [LARGE SCALE GENOMIC DNA]</scope>
    <source>
        <strain evidence="3 4">DSM 12272</strain>
    </source>
</reference>
<dbReference type="EMBL" id="FNJM01000003">
    <property type="protein sequence ID" value="SDP27579.1"/>
    <property type="molecule type" value="Genomic_DNA"/>
</dbReference>
<dbReference type="Pfam" id="PF05239">
    <property type="entry name" value="PRC"/>
    <property type="match status" value="1"/>
</dbReference>
<dbReference type="AlphaFoldDB" id="A0A1H0REG9"/>
<dbReference type="STRING" id="94869.SAMN04488529_103142"/>
<sequence>MYTKFNDGNTDNSIALENNILEENLENDIILHSLNAIRSMEIIDIRTGCKLGFVQELVIDIEESKIVSIIIPSAGKNWFNKEEDIEIPWGKVIKAGMDVILVDTSK</sequence>
<dbReference type="Gene3D" id="2.30.30.240">
    <property type="entry name" value="PRC-barrel domain"/>
    <property type="match status" value="1"/>
</dbReference>
<dbReference type="EMBL" id="JACKWY010000005">
    <property type="protein sequence ID" value="MBB6715168.1"/>
    <property type="molecule type" value="Genomic_DNA"/>
</dbReference>
<evidence type="ECO:0000313" key="2">
    <source>
        <dbReference type="EMBL" id="MBB6715168.1"/>
    </source>
</evidence>
<gene>
    <name evidence="2" type="ORF">H7E68_10555</name>
    <name evidence="3" type="ORF">SAMN04488529_103142</name>
</gene>
<dbReference type="GeneID" id="71773612"/>
<dbReference type="InterPro" id="IPR011033">
    <property type="entry name" value="PRC_barrel-like_sf"/>
</dbReference>
<dbReference type="PANTHER" id="PTHR40061">
    <property type="entry name" value="SPORULATION PROTEIN YLMC-RELATED"/>
    <property type="match status" value="1"/>
</dbReference>
<dbReference type="Proteomes" id="UP000585258">
    <property type="component" value="Unassembled WGS sequence"/>
</dbReference>
<organism evidence="3 4">
    <name type="scientific">Clostridium gasigenes</name>
    <dbReference type="NCBI Taxonomy" id="94869"/>
    <lineage>
        <taxon>Bacteria</taxon>
        <taxon>Bacillati</taxon>
        <taxon>Bacillota</taxon>
        <taxon>Clostridia</taxon>
        <taxon>Eubacteriales</taxon>
        <taxon>Clostridiaceae</taxon>
        <taxon>Clostridium</taxon>
    </lineage>
</organism>